<feature type="compositionally biased region" description="Basic and acidic residues" evidence="2">
    <location>
        <begin position="57"/>
        <end position="67"/>
    </location>
</feature>
<feature type="region of interest" description="Disordered" evidence="2">
    <location>
        <begin position="1"/>
        <end position="67"/>
    </location>
</feature>
<gene>
    <name evidence="3" type="ORF">CUN85_00620</name>
</gene>
<feature type="compositionally biased region" description="Basic and acidic residues" evidence="2">
    <location>
        <begin position="29"/>
        <end position="39"/>
    </location>
</feature>
<feature type="compositionally biased region" description="Polar residues" evidence="2">
    <location>
        <begin position="1"/>
        <end position="12"/>
    </location>
</feature>
<evidence type="ECO:0000256" key="1">
    <source>
        <dbReference type="SAM" id="Coils"/>
    </source>
</evidence>
<reference evidence="3 4" key="1">
    <citation type="submission" date="2017-11" db="EMBL/GenBank/DDBJ databases">
        <title>Isolation and Characterization of Methanogenic Archaea from Saline Meromictic Lake at Siberia.</title>
        <authorList>
            <person name="Shen Y."/>
            <person name="Huang H.-H."/>
            <person name="Lai M.-C."/>
            <person name="Chen S.-C."/>
        </authorList>
    </citation>
    <scope>NUCLEOTIDE SEQUENCE [LARGE SCALE GENOMIC DNA]</scope>
    <source>
        <strain evidence="3 4">SY-01</strain>
    </source>
</reference>
<comment type="caution">
    <text evidence="3">The sequence shown here is derived from an EMBL/GenBank/DDBJ whole genome shotgun (WGS) entry which is preliminary data.</text>
</comment>
<protein>
    <submittedName>
        <fullName evidence="3">Uncharacterized protein</fullName>
    </submittedName>
</protein>
<evidence type="ECO:0000313" key="3">
    <source>
        <dbReference type="EMBL" id="TGC11418.1"/>
    </source>
</evidence>
<keyword evidence="1" id="KW-0175">Coiled coil</keyword>
<organism evidence="3 4">
    <name type="scientific">Methanolobus halotolerans</name>
    <dbReference type="NCBI Taxonomy" id="2052935"/>
    <lineage>
        <taxon>Archaea</taxon>
        <taxon>Methanobacteriati</taxon>
        <taxon>Methanobacteriota</taxon>
        <taxon>Stenosarchaea group</taxon>
        <taxon>Methanomicrobia</taxon>
        <taxon>Methanosarcinales</taxon>
        <taxon>Methanosarcinaceae</taxon>
        <taxon>Methanolobus</taxon>
    </lineage>
</organism>
<dbReference type="AlphaFoldDB" id="A0A4E0PYQ2"/>
<dbReference type="Proteomes" id="UP000297295">
    <property type="component" value="Unassembled WGS sequence"/>
</dbReference>
<dbReference type="RefSeq" id="WP_135387945.1">
    <property type="nucleotide sequence ID" value="NZ_PGGK01000001.1"/>
</dbReference>
<evidence type="ECO:0000256" key="2">
    <source>
        <dbReference type="SAM" id="MobiDB-lite"/>
    </source>
</evidence>
<keyword evidence="4" id="KW-1185">Reference proteome</keyword>
<dbReference type="OrthoDB" id="125675at2157"/>
<evidence type="ECO:0000313" key="4">
    <source>
        <dbReference type="Proteomes" id="UP000297295"/>
    </source>
</evidence>
<dbReference type="SUPFAM" id="SSF57997">
    <property type="entry name" value="Tropomyosin"/>
    <property type="match status" value="1"/>
</dbReference>
<proteinExistence type="predicted"/>
<sequence length="601" mass="70671">MSSLTWSKNAKQVNKGRQDFTPNIYRKPVKNDDEDKEQHMVPSSGGQGKTDPQGQDPKVKELEDGLEDIREKYEAEIREYRERETVLAEVKSRYESEMGEYRQKQEHLKQEMEELSRQEKDLNRKCALLISATSKVENLIPEIEINDLEEKRSAFEKQKADFEKQVAELESSKLEYEEQFSILENNRTELYNQNSSYEENLQSYMEKKDELEEKVRSLEEQMSSGSNLTADLADFNYAGAVEVVRFRYFSELKELNRKHADLRTLREELESEEALLMAKSSGVEEIKAQIEKEFSKLKPRASELENATWEYEEKAKKHSENERMLSDIISRYNVEYALFKQRQSELKELKSVQEKQEYDLVRRKLAAFESGKLLKSEVCRINSLSEELAEKVRGFEENIVNYETDRLSYEEKLRVHTENEEKLCEDISKYESELKVHEEKRLELEKLRSSLSGSEDALREKQSEIDRHKKELEIENESLLAHQKEVDVQRTELESELESIKSKLEDNKRLEKELETTSNELVSRRRELEGLVETTHKDIGTQVTIHRQHLDIKKMSTKLEQQSVYIQSLKKSLEELQGSLEDSRKNEVFSEIVQMNIGILK</sequence>
<name>A0A4E0PYQ2_9EURY</name>
<dbReference type="EMBL" id="PGGK01000001">
    <property type="protein sequence ID" value="TGC11418.1"/>
    <property type="molecule type" value="Genomic_DNA"/>
</dbReference>
<accession>A0A4E0PYQ2</accession>
<feature type="coiled-coil region" evidence="1">
    <location>
        <begin position="385"/>
        <end position="527"/>
    </location>
</feature>